<accession>A0A497F0E9</accession>
<evidence type="ECO:0000313" key="10">
    <source>
        <dbReference type="Proteomes" id="UP000278475"/>
    </source>
</evidence>
<keyword evidence="1 6" id="KW-0808">Transferase</keyword>
<dbReference type="UniPathway" id="UPA00241"/>
<evidence type="ECO:0000313" key="7">
    <source>
        <dbReference type="EMBL" id="RLE50579.1"/>
    </source>
</evidence>
<comment type="similarity">
    <text evidence="6">Belongs to the GTP-dependent DPCK family.</text>
</comment>
<comment type="pathway">
    <text evidence="6">Cofactor biosynthesis; coenzyme A biosynthesis.</text>
</comment>
<evidence type="ECO:0000313" key="8">
    <source>
        <dbReference type="EMBL" id="RLE53143.1"/>
    </source>
</evidence>
<reference evidence="9 10" key="1">
    <citation type="submission" date="2018-06" db="EMBL/GenBank/DDBJ databases">
        <title>Extensive metabolic versatility and redundancy in microbially diverse, dynamic hydrothermal sediments.</title>
        <authorList>
            <person name="Dombrowski N."/>
            <person name="Teske A."/>
            <person name="Baker B.J."/>
        </authorList>
    </citation>
    <scope>NUCLEOTIDE SEQUENCE [LARGE SCALE GENOMIC DNA]</scope>
    <source>
        <strain evidence="8">B34_G17</strain>
        <strain evidence="7">B66_G16</strain>
    </source>
</reference>
<dbReference type="HAMAP" id="MF_00590">
    <property type="entry name" value="Dephospho_CoA_kinase_GTP_dep"/>
    <property type="match status" value="1"/>
</dbReference>
<dbReference type="Proteomes" id="UP000272051">
    <property type="component" value="Unassembled WGS sequence"/>
</dbReference>
<comment type="caution">
    <text evidence="6">Lacks conserved residue(s) required for the propagation of feature annotation.</text>
</comment>
<dbReference type="EMBL" id="QMQX01000020">
    <property type="protein sequence ID" value="RLE53143.1"/>
    <property type="molecule type" value="Genomic_DNA"/>
</dbReference>
<evidence type="ECO:0000256" key="6">
    <source>
        <dbReference type="HAMAP-Rule" id="MF_00590"/>
    </source>
</evidence>
<evidence type="ECO:0000256" key="1">
    <source>
        <dbReference type="ARBA" id="ARBA00022679"/>
    </source>
</evidence>
<dbReference type="GO" id="GO:0015937">
    <property type="term" value="P:coenzyme A biosynthetic process"/>
    <property type="evidence" value="ECO:0007669"/>
    <property type="project" value="UniProtKB-UniRule"/>
</dbReference>
<dbReference type="PANTHER" id="PTHR40732">
    <property type="entry name" value="UPF0218 PROTEIN TK1697"/>
    <property type="match status" value="1"/>
</dbReference>
<comment type="function">
    <text evidence="6">Catalyzes the GTP-dependent phosphorylation of the 3'-hydroxyl group of dephosphocoenzyme A to form coenzyme A (CoA).</text>
</comment>
<dbReference type="GO" id="GO:0016301">
    <property type="term" value="F:kinase activity"/>
    <property type="evidence" value="ECO:0007669"/>
    <property type="project" value="UniProtKB-UniRule"/>
</dbReference>
<dbReference type="Proteomes" id="UP000278475">
    <property type="component" value="Unassembled WGS sequence"/>
</dbReference>
<dbReference type="Pfam" id="PF04019">
    <property type="entry name" value="DUF359"/>
    <property type="match status" value="1"/>
</dbReference>
<comment type="catalytic activity">
    <reaction evidence="6">
        <text>3'-dephospho-CoA + GTP = GDP + CoA + H(+)</text>
        <dbReference type="Rhea" id="RHEA:61156"/>
        <dbReference type="ChEBI" id="CHEBI:15378"/>
        <dbReference type="ChEBI" id="CHEBI:37565"/>
        <dbReference type="ChEBI" id="CHEBI:57287"/>
        <dbReference type="ChEBI" id="CHEBI:57328"/>
        <dbReference type="ChEBI" id="CHEBI:58189"/>
        <dbReference type="EC" id="2.7.1.237"/>
    </reaction>
</comment>
<keyword evidence="2 6" id="KW-0547">Nucleotide-binding</keyword>
<evidence type="ECO:0000256" key="2">
    <source>
        <dbReference type="ARBA" id="ARBA00022741"/>
    </source>
</evidence>
<sequence length="171" mass="19360">MQNAIKLPQHLIEELRRPLGTLLRGSKDEVRRRLLELSLGKYVISVGDIVSKTLIDIGVTPNLIIIDGKTLRQYIEVPRLNEYRIVDVENPPSHITMKALNEIRKILEREESKVLLRVHGEEDLLGLPAILYAPYNSIVVYGQPGEGVVVVQVSNNAKLKAKQLMEQFEDC</sequence>
<feature type="binding site" evidence="6">
    <location>
        <position position="69"/>
    </location>
    <ligand>
        <name>GTP</name>
        <dbReference type="ChEBI" id="CHEBI:37565"/>
    </ligand>
</feature>
<protein>
    <recommendedName>
        <fullName evidence="6">GTP-dependent dephospho-CoA kinase</fullName>
        <ecNumber evidence="6">2.7.1.237</ecNumber>
    </recommendedName>
    <alternativeName>
        <fullName evidence="6">Dephospho-coenzyme A kinase</fullName>
        <shortName evidence="6">DPCK</shortName>
    </alternativeName>
</protein>
<dbReference type="PIRSF" id="PIRSF006533">
    <property type="entry name" value="UCP006533"/>
    <property type="match status" value="1"/>
</dbReference>
<dbReference type="GO" id="GO:0005525">
    <property type="term" value="F:GTP binding"/>
    <property type="evidence" value="ECO:0007669"/>
    <property type="project" value="UniProtKB-UniRule"/>
</dbReference>
<dbReference type="PANTHER" id="PTHR40732:SF1">
    <property type="entry name" value="GTP-DEPENDENT DEPHOSPHO-COA KINASE"/>
    <property type="match status" value="1"/>
</dbReference>
<evidence type="ECO:0000313" key="9">
    <source>
        <dbReference type="Proteomes" id="UP000272051"/>
    </source>
</evidence>
<name>A0A497F0E9_9CREN</name>
<evidence type="ECO:0000256" key="4">
    <source>
        <dbReference type="ARBA" id="ARBA00022993"/>
    </source>
</evidence>
<keyword evidence="5 6" id="KW-0342">GTP-binding</keyword>
<dbReference type="InterPro" id="IPR007164">
    <property type="entry name" value="GTP-dep_dephospho-CoA_kin"/>
</dbReference>
<feature type="binding site" evidence="6">
    <location>
        <position position="67"/>
    </location>
    <ligand>
        <name>GTP</name>
        <dbReference type="ChEBI" id="CHEBI:37565"/>
    </ligand>
</feature>
<evidence type="ECO:0000256" key="3">
    <source>
        <dbReference type="ARBA" id="ARBA00022777"/>
    </source>
</evidence>
<dbReference type="EMBL" id="QMQV01000003">
    <property type="protein sequence ID" value="RLE50579.1"/>
    <property type="molecule type" value="Genomic_DNA"/>
</dbReference>
<feature type="binding site" evidence="6">
    <location>
        <position position="50"/>
    </location>
    <ligand>
        <name>GTP</name>
        <dbReference type="ChEBI" id="CHEBI:37565"/>
    </ligand>
</feature>
<organism evidence="8 9">
    <name type="scientific">Thermoproteota archaeon</name>
    <dbReference type="NCBI Taxonomy" id="2056631"/>
    <lineage>
        <taxon>Archaea</taxon>
        <taxon>Thermoproteota</taxon>
    </lineage>
</organism>
<dbReference type="AlphaFoldDB" id="A0A497F0E9"/>
<feature type="binding site" evidence="6">
    <location>
        <position position="122"/>
    </location>
    <ligand>
        <name>GTP</name>
        <dbReference type="ChEBI" id="CHEBI:37565"/>
    </ligand>
</feature>
<keyword evidence="3 6" id="KW-0418">Kinase</keyword>
<gene>
    <name evidence="7" type="ORF">DRJ31_00705</name>
    <name evidence="8" type="ORF">DRJ33_01865</name>
</gene>
<evidence type="ECO:0000256" key="5">
    <source>
        <dbReference type="ARBA" id="ARBA00023134"/>
    </source>
</evidence>
<feature type="binding site" evidence="6">
    <location>
        <position position="49"/>
    </location>
    <ligand>
        <name>GTP</name>
        <dbReference type="ChEBI" id="CHEBI:37565"/>
    </ligand>
</feature>
<proteinExistence type="inferred from homology"/>
<comment type="caution">
    <text evidence="8">The sequence shown here is derived from an EMBL/GenBank/DDBJ whole genome shotgun (WGS) entry which is preliminary data.</text>
</comment>
<feature type="binding site" evidence="6">
    <location>
        <position position="48"/>
    </location>
    <ligand>
        <name>GTP</name>
        <dbReference type="ChEBI" id="CHEBI:37565"/>
    </ligand>
</feature>
<dbReference type="EC" id="2.7.1.237" evidence="6"/>
<keyword evidence="4 6" id="KW-0173">Coenzyme A biosynthesis</keyword>